<protein>
    <submittedName>
        <fullName evidence="2">Uncharacterized protein</fullName>
    </submittedName>
</protein>
<reference evidence="3" key="1">
    <citation type="submission" date="2009-03" db="EMBL/GenBank/DDBJ databases">
        <title>Complete genome sequence of Edwardsiella ictaluri 93-146.</title>
        <authorList>
            <person name="Williams M.L."/>
            <person name="Gillaspy A.F."/>
            <person name="Dyer D.W."/>
            <person name="Thune R.L."/>
            <person name="Waldbieser G.C."/>
            <person name="Schuster S.C."/>
            <person name="Gipson J."/>
            <person name="Zaitshik J."/>
            <person name="Landry C."/>
            <person name="Lawrence M.L."/>
        </authorList>
    </citation>
    <scope>NUCLEOTIDE SEQUENCE [LARGE SCALE GENOMIC DNA]</scope>
    <source>
        <strain evidence="3">93-146</strain>
    </source>
</reference>
<accession>C5B8U0</accession>
<evidence type="ECO:0000313" key="3">
    <source>
        <dbReference type="Proteomes" id="UP000001485"/>
    </source>
</evidence>
<proteinExistence type="predicted"/>
<sequence length="43" mass="4860">MLNGSSVIMVGHMTSYFMYVFIADVLFLISIQNSKNTVMEIVD</sequence>
<organism evidence="2 3">
    <name type="scientific">Edwardsiella ictaluri (strain 93-146)</name>
    <dbReference type="NCBI Taxonomy" id="634503"/>
    <lineage>
        <taxon>Bacteria</taxon>
        <taxon>Pseudomonadati</taxon>
        <taxon>Pseudomonadota</taxon>
        <taxon>Gammaproteobacteria</taxon>
        <taxon>Enterobacterales</taxon>
        <taxon>Hafniaceae</taxon>
        <taxon>Edwardsiella</taxon>
    </lineage>
</organism>
<keyword evidence="1" id="KW-1133">Transmembrane helix</keyword>
<gene>
    <name evidence="2" type="ordered locus">NT01EI_2989</name>
</gene>
<name>C5B8U0_EDWI9</name>
<reference evidence="2 3" key="2">
    <citation type="journal article" date="2012" name="J. Bacteriol.">
        <title>Genome Sequence of Edwardsiella ictaluri 93-146, a Strain Associated with a Natural Channel Catfish Outbreak of Enteric Septicemia of Catfish.</title>
        <authorList>
            <person name="Williams M.L."/>
            <person name="Gillaspy A.F."/>
            <person name="Dyer D.W."/>
            <person name="Thune R.L."/>
            <person name="Waldbieser G.C."/>
            <person name="Schuster S.C."/>
            <person name="Gipson J."/>
            <person name="Zaitshik J."/>
            <person name="Landry C."/>
            <person name="Banes M.M."/>
            <person name="Lawrence M.L."/>
        </authorList>
    </citation>
    <scope>NUCLEOTIDE SEQUENCE [LARGE SCALE GENOMIC DNA]</scope>
    <source>
        <strain evidence="2 3">93-146</strain>
    </source>
</reference>
<feature type="transmembrane region" description="Helical" evidence="1">
    <location>
        <begin position="6"/>
        <end position="29"/>
    </location>
</feature>
<keyword evidence="1" id="KW-0472">Membrane</keyword>
<dbReference type="HOGENOM" id="CLU_3232858_0_0_6"/>
<evidence type="ECO:0000313" key="2">
    <source>
        <dbReference type="EMBL" id="ACR70143.1"/>
    </source>
</evidence>
<dbReference type="Proteomes" id="UP000001485">
    <property type="component" value="Chromosome"/>
</dbReference>
<evidence type="ECO:0000256" key="1">
    <source>
        <dbReference type="SAM" id="Phobius"/>
    </source>
</evidence>
<dbReference type="EMBL" id="CP001600">
    <property type="protein sequence ID" value="ACR70143.1"/>
    <property type="molecule type" value="Genomic_DNA"/>
</dbReference>
<keyword evidence="1" id="KW-0812">Transmembrane</keyword>
<dbReference type="KEGG" id="eic:NT01EI_2989"/>
<dbReference type="AlphaFoldDB" id="C5B8U0"/>